<gene>
    <name evidence="2" type="ORF">V6N12_074549</name>
</gene>
<dbReference type="InterPro" id="IPR036397">
    <property type="entry name" value="RNaseH_sf"/>
</dbReference>
<dbReference type="Pfam" id="PF13456">
    <property type="entry name" value="RVT_3"/>
    <property type="match status" value="1"/>
</dbReference>
<keyword evidence="3" id="KW-1185">Reference proteome</keyword>
<dbReference type="Gene3D" id="3.30.420.10">
    <property type="entry name" value="Ribonuclease H-like superfamily/Ribonuclease H"/>
    <property type="match status" value="1"/>
</dbReference>
<protein>
    <recommendedName>
        <fullName evidence="1">RNase H type-1 domain-containing protein</fullName>
    </recommendedName>
</protein>
<accession>A0ABR2AAB5</accession>
<evidence type="ECO:0000313" key="3">
    <source>
        <dbReference type="Proteomes" id="UP001472677"/>
    </source>
</evidence>
<reference evidence="2 3" key="1">
    <citation type="journal article" date="2024" name="G3 (Bethesda)">
        <title>Genome assembly of Hibiscus sabdariffa L. provides insights into metabolisms of medicinal natural products.</title>
        <authorList>
            <person name="Kim T."/>
        </authorList>
    </citation>
    <scope>NUCLEOTIDE SEQUENCE [LARGE SCALE GENOMIC DNA]</scope>
    <source>
        <strain evidence="2">TK-2024</strain>
        <tissue evidence="2">Old leaves</tissue>
    </source>
</reference>
<dbReference type="EMBL" id="JBBPBM010000881">
    <property type="protein sequence ID" value="KAK8489951.1"/>
    <property type="molecule type" value="Genomic_DNA"/>
</dbReference>
<dbReference type="InterPro" id="IPR002156">
    <property type="entry name" value="RNaseH_domain"/>
</dbReference>
<sequence length="122" mass="13361">MAPTTYQLGQDVRLPAVFRVVLGCRKVEIELDSLVTGVARSGAHSHLLNHIEQFRKRAWKVSFKHIYRKTNSIADGLAKMALNDLAGGGTFHSPPLHLWSLLQQEHSILQAPILVASVAGAS</sequence>
<comment type="caution">
    <text evidence="2">The sequence shown here is derived from an EMBL/GenBank/DDBJ whole genome shotgun (WGS) entry which is preliminary data.</text>
</comment>
<evidence type="ECO:0000259" key="1">
    <source>
        <dbReference type="Pfam" id="PF13456"/>
    </source>
</evidence>
<organism evidence="2 3">
    <name type="scientific">Hibiscus sabdariffa</name>
    <name type="common">roselle</name>
    <dbReference type="NCBI Taxonomy" id="183260"/>
    <lineage>
        <taxon>Eukaryota</taxon>
        <taxon>Viridiplantae</taxon>
        <taxon>Streptophyta</taxon>
        <taxon>Embryophyta</taxon>
        <taxon>Tracheophyta</taxon>
        <taxon>Spermatophyta</taxon>
        <taxon>Magnoliopsida</taxon>
        <taxon>eudicotyledons</taxon>
        <taxon>Gunneridae</taxon>
        <taxon>Pentapetalae</taxon>
        <taxon>rosids</taxon>
        <taxon>malvids</taxon>
        <taxon>Malvales</taxon>
        <taxon>Malvaceae</taxon>
        <taxon>Malvoideae</taxon>
        <taxon>Hibiscus</taxon>
    </lineage>
</organism>
<feature type="domain" description="RNase H type-1" evidence="1">
    <location>
        <begin position="24"/>
        <end position="81"/>
    </location>
</feature>
<proteinExistence type="predicted"/>
<dbReference type="Proteomes" id="UP001472677">
    <property type="component" value="Unassembled WGS sequence"/>
</dbReference>
<evidence type="ECO:0000313" key="2">
    <source>
        <dbReference type="EMBL" id="KAK8489951.1"/>
    </source>
</evidence>
<dbReference type="PANTHER" id="PTHR34023:SF4">
    <property type="entry name" value="RNASE H TYPE-1 DOMAIN-CONTAINING PROTEIN"/>
    <property type="match status" value="1"/>
</dbReference>
<dbReference type="PANTHER" id="PTHR34023">
    <property type="entry name" value="RNASE H DOMAIN-CONTAINING PROTEIN"/>
    <property type="match status" value="1"/>
</dbReference>
<name>A0ABR2AAB5_9ROSI</name>